<dbReference type="AlphaFoldDB" id="A0A5B7FT42"/>
<dbReference type="Proteomes" id="UP000324222">
    <property type="component" value="Unassembled WGS sequence"/>
</dbReference>
<dbReference type="EMBL" id="VSRR010008340">
    <property type="protein sequence ID" value="MPC48537.1"/>
    <property type="molecule type" value="Genomic_DNA"/>
</dbReference>
<keyword evidence="3" id="KW-1185">Reference proteome</keyword>
<feature type="region of interest" description="Disordered" evidence="1">
    <location>
        <begin position="35"/>
        <end position="64"/>
    </location>
</feature>
<evidence type="ECO:0000256" key="1">
    <source>
        <dbReference type="SAM" id="MobiDB-lite"/>
    </source>
</evidence>
<protein>
    <submittedName>
        <fullName evidence="2">Uncharacterized protein</fullName>
    </submittedName>
</protein>
<comment type="caution">
    <text evidence="2">The sequence shown here is derived from an EMBL/GenBank/DDBJ whole genome shotgun (WGS) entry which is preliminary data.</text>
</comment>
<organism evidence="2 3">
    <name type="scientific">Portunus trituberculatus</name>
    <name type="common">Swimming crab</name>
    <name type="synonym">Neptunus trituberculatus</name>
    <dbReference type="NCBI Taxonomy" id="210409"/>
    <lineage>
        <taxon>Eukaryota</taxon>
        <taxon>Metazoa</taxon>
        <taxon>Ecdysozoa</taxon>
        <taxon>Arthropoda</taxon>
        <taxon>Crustacea</taxon>
        <taxon>Multicrustacea</taxon>
        <taxon>Malacostraca</taxon>
        <taxon>Eumalacostraca</taxon>
        <taxon>Eucarida</taxon>
        <taxon>Decapoda</taxon>
        <taxon>Pleocyemata</taxon>
        <taxon>Brachyura</taxon>
        <taxon>Eubrachyura</taxon>
        <taxon>Portunoidea</taxon>
        <taxon>Portunidae</taxon>
        <taxon>Portuninae</taxon>
        <taxon>Portunus</taxon>
    </lineage>
</organism>
<sequence>MDSAEKCSYRQPITLSCKTPPRSSCAIDHVLHHSALPSGSSSRHDQDFKNRAPALKPLNPELQL</sequence>
<name>A0A5B7FT42_PORTR</name>
<accession>A0A5B7FT42</accession>
<proteinExistence type="predicted"/>
<evidence type="ECO:0000313" key="2">
    <source>
        <dbReference type="EMBL" id="MPC48537.1"/>
    </source>
</evidence>
<evidence type="ECO:0000313" key="3">
    <source>
        <dbReference type="Proteomes" id="UP000324222"/>
    </source>
</evidence>
<gene>
    <name evidence="2" type="ORF">E2C01_042312</name>
</gene>
<reference evidence="2 3" key="1">
    <citation type="submission" date="2019-05" db="EMBL/GenBank/DDBJ databases">
        <title>Another draft genome of Portunus trituberculatus and its Hox gene families provides insights of decapod evolution.</title>
        <authorList>
            <person name="Jeong J.-H."/>
            <person name="Song I."/>
            <person name="Kim S."/>
            <person name="Choi T."/>
            <person name="Kim D."/>
            <person name="Ryu S."/>
            <person name="Kim W."/>
        </authorList>
    </citation>
    <scope>NUCLEOTIDE SEQUENCE [LARGE SCALE GENOMIC DNA]</scope>
    <source>
        <tissue evidence="2">Muscle</tissue>
    </source>
</reference>